<gene>
    <name evidence="1" type="ORF">BO70DRAFT_424925</name>
</gene>
<dbReference type="GeneID" id="37069875"/>
<evidence type="ECO:0000313" key="1">
    <source>
        <dbReference type="EMBL" id="PWY92184.1"/>
    </source>
</evidence>
<dbReference type="Proteomes" id="UP000247233">
    <property type="component" value="Unassembled WGS sequence"/>
</dbReference>
<protein>
    <submittedName>
        <fullName evidence="1">Uncharacterized protein</fullName>
    </submittedName>
</protein>
<dbReference type="RefSeq" id="XP_025403923.1">
    <property type="nucleotide sequence ID" value="XM_025547638.1"/>
</dbReference>
<organism evidence="1 2">
    <name type="scientific">Aspergillus heteromorphus CBS 117.55</name>
    <dbReference type="NCBI Taxonomy" id="1448321"/>
    <lineage>
        <taxon>Eukaryota</taxon>
        <taxon>Fungi</taxon>
        <taxon>Dikarya</taxon>
        <taxon>Ascomycota</taxon>
        <taxon>Pezizomycotina</taxon>
        <taxon>Eurotiomycetes</taxon>
        <taxon>Eurotiomycetidae</taxon>
        <taxon>Eurotiales</taxon>
        <taxon>Aspergillaceae</taxon>
        <taxon>Aspergillus</taxon>
        <taxon>Aspergillus subgen. Circumdati</taxon>
    </lineage>
</organism>
<sequence length="277" mass="31477">MAPTTEELSLESIPKLRGMANYQDWLCTLQTVLNSKDRAYWGILSGEYQCPDKPSSWGAKVPTPREAFSPASSVFGWKYTPDRVSRETSWDNNEYEWNAPFKNHFDASVSEWKTMNIFLIGLLHSVVDESHESRILGLRNAPDIFHVLKSHYEQERAAVILQLYQKLTSLRCSTGDNRYDFLVKWRRTLADLKTLVDVPEWLEYNAFVTSLQGCASNVALLAPNNHNYLTANMMEVYSAFEHLALAEEKAPSVAGWVSPVSNRGWGSPIPAPAEKDW</sequence>
<dbReference type="VEuPathDB" id="FungiDB:BO70DRAFT_424925"/>
<keyword evidence="2" id="KW-1185">Reference proteome</keyword>
<accession>A0A317X0L4</accession>
<evidence type="ECO:0000313" key="2">
    <source>
        <dbReference type="Proteomes" id="UP000247233"/>
    </source>
</evidence>
<reference evidence="1 2" key="1">
    <citation type="submission" date="2016-12" db="EMBL/GenBank/DDBJ databases">
        <title>The genomes of Aspergillus section Nigri reveals drivers in fungal speciation.</title>
        <authorList>
            <consortium name="DOE Joint Genome Institute"/>
            <person name="Vesth T.C."/>
            <person name="Nybo J."/>
            <person name="Theobald S."/>
            <person name="Brandl J."/>
            <person name="Frisvad J.C."/>
            <person name="Nielsen K.F."/>
            <person name="Lyhne E.K."/>
            <person name="Kogle M.E."/>
            <person name="Kuo A."/>
            <person name="Riley R."/>
            <person name="Clum A."/>
            <person name="Nolan M."/>
            <person name="Lipzen A."/>
            <person name="Salamov A."/>
            <person name="Henrissat B."/>
            <person name="Wiebenga A."/>
            <person name="De Vries R.P."/>
            <person name="Grigoriev I.V."/>
            <person name="Mortensen U.H."/>
            <person name="Andersen M.R."/>
            <person name="Baker S.E."/>
        </authorList>
    </citation>
    <scope>NUCLEOTIDE SEQUENCE [LARGE SCALE GENOMIC DNA]</scope>
    <source>
        <strain evidence="1 2">CBS 117.55</strain>
    </source>
</reference>
<proteinExistence type="predicted"/>
<comment type="caution">
    <text evidence="1">The sequence shown here is derived from an EMBL/GenBank/DDBJ whole genome shotgun (WGS) entry which is preliminary data.</text>
</comment>
<dbReference type="AlphaFoldDB" id="A0A317X0L4"/>
<name>A0A317X0L4_9EURO</name>
<dbReference type="EMBL" id="MSFL01000001">
    <property type="protein sequence ID" value="PWY92184.1"/>
    <property type="molecule type" value="Genomic_DNA"/>
</dbReference>